<accession>A0A445N1F1</accession>
<dbReference type="InterPro" id="IPR009501">
    <property type="entry name" value="UCP020269"/>
</dbReference>
<feature type="domain" description="LUD" evidence="1">
    <location>
        <begin position="34"/>
        <end position="231"/>
    </location>
</feature>
<organism evidence="2">
    <name type="scientific">uncultured Desulfobacterium sp</name>
    <dbReference type="NCBI Taxonomy" id="201089"/>
    <lineage>
        <taxon>Bacteria</taxon>
        <taxon>Pseudomonadati</taxon>
        <taxon>Thermodesulfobacteriota</taxon>
        <taxon>Desulfobacteria</taxon>
        <taxon>Desulfobacterales</taxon>
        <taxon>Desulfobacteriaceae</taxon>
        <taxon>Desulfobacterium</taxon>
        <taxon>environmental samples</taxon>
    </lineage>
</organism>
<dbReference type="EMBL" id="OJIN01000208">
    <property type="protein sequence ID" value="SPD75531.1"/>
    <property type="molecule type" value="Genomic_DNA"/>
</dbReference>
<name>A0A445N1F1_9BACT</name>
<dbReference type="PANTHER" id="PTHR36179:SF2">
    <property type="entry name" value="LUD DOMAIN-CONTAINING PROTEIN"/>
    <property type="match status" value="1"/>
</dbReference>
<dbReference type="Pfam" id="PF02589">
    <property type="entry name" value="LUD_dom"/>
    <property type="match status" value="1"/>
</dbReference>
<dbReference type="AlphaFoldDB" id="A0A445N1F1"/>
<proteinExistence type="predicted"/>
<gene>
    <name evidence="2" type="ORF">PITCH_A640074</name>
</gene>
<dbReference type="PANTHER" id="PTHR36179">
    <property type="entry name" value="LUD_DOM DOMAIN-CONTAINING PROTEIN"/>
    <property type="match status" value="1"/>
</dbReference>
<dbReference type="InterPro" id="IPR024185">
    <property type="entry name" value="FTHF_cligase-like_sf"/>
</dbReference>
<dbReference type="SUPFAM" id="SSF100950">
    <property type="entry name" value="NagB/RpiA/CoA transferase-like"/>
    <property type="match status" value="1"/>
</dbReference>
<sequence>MCAVYGAEFVNNTIGHQEEAMKEPIDQYWKKRLTKVKLALDENNFGAYVADNSSQAKQIVMEEIIDKLDIKSVSWGGSMTFVATGIYEAVRDSSRIEVLDVFGKTLPQDEINQIRRNALLVDLYITGTNAVTESGQLVNLDMYGNRVAAITFGPRYVIILVGRNKIVSDLATAMARIKNYAAPVNAMRLNKKTPCAHSSYCEDCKSPERICNTWTISEKSFPKGRIKVVLINEDLGF</sequence>
<evidence type="ECO:0000313" key="2">
    <source>
        <dbReference type="EMBL" id="SPD75531.1"/>
    </source>
</evidence>
<dbReference type="InterPro" id="IPR037171">
    <property type="entry name" value="NagB/RpiA_transferase-like"/>
</dbReference>
<dbReference type="InterPro" id="IPR003741">
    <property type="entry name" value="LUD_dom"/>
</dbReference>
<reference evidence="2" key="1">
    <citation type="submission" date="2018-01" db="EMBL/GenBank/DDBJ databases">
        <authorList>
            <person name="Regsiter A."/>
            <person name="William W."/>
        </authorList>
    </citation>
    <scope>NUCLEOTIDE SEQUENCE</scope>
    <source>
        <strain evidence="2">TRIP AH-1</strain>
    </source>
</reference>
<protein>
    <recommendedName>
        <fullName evidence="1">LUD domain-containing protein</fullName>
    </recommendedName>
</protein>
<dbReference type="Gene3D" id="3.40.50.10420">
    <property type="entry name" value="NagB/RpiA/CoA transferase-like"/>
    <property type="match status" value="1"/>
</dbReference>
<dbReference type="PIRSF" id="PIRSF020269">
    <property type="entry name" value="DUF1121"/>
    <property type="match status" value="1"/>
</dbReference>
<evidence type="ECO:0000259" key="1">
    <source>
        <dbReference type="Pfam" id="PF02589"/>
    </source>
</evidence>